<comment type="caution">
    <text evidence="1">The sequence shown here is derived from an EMBL/GenBank/DDBJ whole genome shotgun (WGS) entry which is preliminary data.</text>
</comment>
<dbReference type="Proteomes" id="UP000187203">
    <property type="component" value="Unassembled WGS sequence"/>
</dbReference>
<accession>A0A1R3KN68</accession>
<dbReference type="EMBL" id="AWUE01012679">
    <property type="protein sequence ID" value="OMP08511.1"/>
    <property type="molecule type" value="Genomic_DNA"/>
</dbReference>
<proteinExistence type="predicted"/>
<organism evidence="1 2">
    <name type="scientific">Corchorus olitorius</name>
    <dbReference type="NCBI Taxonomy" id="93759"/>
    <lineage>
        <taxon>Eukaryota</taxon>
        <taxon>Viridiplantae</taxon>
        <taxon>Streptophyta</taxon>
        <taxon>Embryophyta</taxon>
        <taxon>Tracheophyta</taxon>
        <taxon>Spermatophyta</taxon>
        <taxon>Magnoliopsida</taxon>
        <taxon>eudicotyledons</taxon>
        <taxon>Gunneridae</taxon>
        <taxon>Pentapetalae</taxon>
        <taxon>rosids</taxon>
        <taxon>malvids</taxon>
        <taxon>Malvales</taxon>
        <taxon>Malvaceae</taxon>
        <taxon>Grewioideae</taxon>
        <taxon>Apeibeae</taxon>
        <taxon>Corchorus</taxon>
    </lineage>
</organism>
<gene>
    <name evidence="1" type="ORF">COLO4_06402</name>
</gene>
<name>A0A1R3KN68_9ROSI</name>
<protein>
    <submittedName>
        <fullName evidence="1">Uncharacterized protein</fullName>
    </submittedName>
</protein>
<dbReference type="AlphaFoldDB" id="A0A1R3KN68"/>
<evidence type="ECO:0000313" key="2">
    <source>
        <dbReference type="Proteomes" id="UP000187203"/>
    </source>
</evidence>
<evidence type="ECO:0000313" key="1">
    <source>
        <dbReference type="EMBL" id="OMP08511.1"/>
    </source>
</evidence>
<sequence length="42" mass="5043">MVIPCWKWLLIPGLHSVYPPLPTRRFNFRSLKNQYAIQMPVM</sequence>
<keyword evidence="2" id="KW-1185">Reference proteome</keyword>
<reference evidence="2" key="1">
    <citation type="submission" date="2013-09" db="EMBL/GenBank/DDBJ databases">
        <title>Corchorus olitorius genome sequencing.</title>
        <authorList>
            <person name="Alam M."/>
            <person name="Haque M.S."/>
            <person name="Islam M.S."/>
            <person name="Emdad E.M."/>
            <person name="Islam M.M."/>
            <person name="Ahmed B."/>
            <person name="Halim A."/>
            <person name="Hossen Q.M.M."/>
            <person name="Hossain M.Z."/>
            <person name="Ahmed R."/>
            <person name="Khan M.M."/>
            <person name="Islam R."/>
            <person name="Rashid M.M."/>
            <person name="Khan S.A."/>
            <person name="Rahman M.S."/>
            <person name="Alam M."/>
            <person name="Yahiya A.S."/>
            <person name="Khan M.S."/>
            <person name="Azam M.S."/>
            <person name="Haque T."/>
            <person name="Lashkar M.Z.H."/>
            <person name="Akhand A.I."/>
            <person name="Morshed G."/>
            <person name="Roy S."/>
            <person name="Uddin K.S."/>
            <person name="Rabeya T."/>
            <person name="Hossain A.S."/>
            <person name="Chowdhury A."/>
            <person name="Snigdha A.R."/>
            <person name="Mortoza M.S."/>
            <person name="Matin S.A."/>
            <person name="Hoque S.M.E."/>
            <person name="Islam M.K."/>
            <person name="Roy D.K."/>
            <person name="Haider R."/>
            <person name="Moosa M.M."/>
            <person name="Elias S.M."/>
            <person name="Hasan A.M."/>
            <person name="Jahan S."/>
            <person name="Shafiuddin M."/>
            <person name="Mahmood N."/>
            <person name="Shommy N.S."/>
        </authorList>
    </citation>
    <scope>NUCLEOTIDE SEQUENCE [LARGE SCALE GENOMIC DNA]</scope>
    <source>
        <strain evidence="2">cv. O-4</strain>
    </source>
</reference>